<dbReference type="GO" id="GO:0004674">
    <property type="term" value="F:protein serine/threonine kinase activity"/>
    <property type="evidence" value="ECO:0007669"/>
    <property type="project" value="UniProtKB-KW"/>
</dbReference>
<evidence type="ECO:0000313" key="19">
    <source>
        <dbReference type="Proteomes" id="UP001519460"/>
    </source>
</evidence>
<dbReference type="FunFam" id="1.20.58.80:FF:000008">
    <property type="entry name" value="serine/threonine-protein kinase ULK3 isoform X1"/>
    <property type="match status" value="1"/>
</dbReference>
<comment type="subcellular location">
    <subcellularLocation>
        <location evidence="1">Cytoplasm</location>
    </subcellularLocation>
</comment>
<dbReference type="Proteomes" id="UP001519460">
    <property type="component" value="Unassembled WGS sequence"/>
</dbReference>
<sequence length="477" mass="54033">MARPSSAQQTQTVVPTLKQYVIAEKLGSGSYATVYKAYKKTGIREVVAIKCVLKSSLNKASTENLLTEIELLKTLKHPHIVELKDFIWDSKFIYLVMEFCSGGDLSHFIKSKRALPERIVRKFLQQIALAMQFLRSHSVAHMDLKPQNILLTSSSNPTIKIGDFGFAKNMFEGDELEVMRGSPLYMAPEIICKKSYDARVDLWSIGVILYECLFGRAPFASKSFKELGEKIWDSKPVELPAGVHVSDECRDLLLRLLQRDPDDRISFEEFFSHPFVDLQHSPSPECIIRARELVSEAVEKDGKGDYKAAVQLYCDALAFFVPAIQYERDPAKKEALRTKVKEYMDRAEALKKMLKPHRTNPDTLSRSDSMEADDKLVSMIGDDSPELLAAIKLIQAAVKEEMNEEYEKSLHHYELALGAVIKLLPNEPKGPRKALLAQQVDQWMSRAESIKSYLAVRALNTADTSRQYEEDTETSVM</sequence>
<dbReference type="PANTHER" id="PTHR24348">
    <property type="entry name" value="SERINE/THREONINE-PROTEIN KINASE UNC-51-RELATED"/>
    <property type="match status" value="1"/>
</dbReference>
<evidence type="ECO:0000256" key="13">
    <source>
        <dbReference type="ARBA" id="ARBA00047899"/>
    </source>
</evidence>
<evidence type="ECO:0000256" key="6">
    <source>
        <dbReference type="ARBA" id="ARBA00022679"/>
    </source>
</evidence>
<dbReference type="PROSITE" id="PS00107">
    <property type="entry name" value="PROTEIN_KINASE_ATP"/>
    <property type="match status" value="1"/>
</dbReference>
<dbReference type="EC" id="2.7.11.1" evidence="2"/>
<name>A0ABD0JT20_9CAEN</name>
<evidence type="ECO:0000256" key="7">
    <source>
        <dbReference type="ARBA" id="ARBA00022737"/>
    </source>
</evidence>
<comment type="catalytic activity">
    <reaction evidence="13">
        <text>L-threonyl-[protein] + ATP = O-phospho-L-threonyl-[protein] + ADP + H(+)</text>
        <dbReference type="Rhea" id="RHEA:46608"/>
        <dbReference type="Rhea" id="RHEA-COMP:11060"/>
        <dbReference type="Rhea" id="RHEA-COMP:11605"/>
        <dbReference type="ChEBI" id="CHEBI:15378"/>
        <dbReference type="ChEBI" id="CHEBI:30013"/>
        <dbReference type="ChEBI" id="CHEBI:30616"/>
        <dbReference type="ChEBI" id="CHEBI:61977"/>
        <dbReference type="ChEBI" id="CHEBI:456216"/>
        <dbReference type="EC" id="2.7.11.1"/>
    </reaction>
</comment>
<dbReference type="InterPro" id="IPR008271">
    <property type="entry name" value="Ser/Thr_kinase_AS"/>
</dbReference>
<comment type="caution">
    <text evidence="18">The sequence shown here is derived from an EMBL/GenBank/DDBJ whole genome shotgun (WGS) entry which is preliminary data.</text>
</comment>
<dbReference type="Gene3D" id="1.10.510.10">
    <property type="entry name" value="Transferase(Phosphotransferase) domain 1"/>
    <property type="match status" value="1"/>
</dbReference>
<evidence type="ECO:0000256" key="16">
    <source>
        <dbReference type="RuleBase" id="RU000304"/>
    </source>
</evidence>
<dbReference type="SUPFAM" id="SSF56112">
    <property type="entry name" value="Protein kinase-like (PK-like)"/>
    <property type="match status" value="1"/>
</dbReference>
<feature type="domain" description="Protein kinase" evidence="17">
    <location>
        <begin position="20"/>
        <end position="276"/>
    </location>
</feature>
<accession>A0ABD0JT20</accession>
<evidence type="ECO:0000256" key="11">
    <source>
        <dbReference type="ARBA" id="ARBA00023006"/>
    </source>
</evidence>
<dbReference type="InterPro" id="IPR045269">
    <property type="entry name" value="Atg1-like"/>
</dbReference>
<protein>
    <recommendedName>
        <fullName evidence="3">Serine/threonine-protein kinase ULK3</fullName>
        <ecNumber evidence="2">2.7.11.1</ecNumber>
    </recommendedName>
    <alternativeName>
        <fullName evidence="12">Unc-51-like kinase 3</fullName>
    </alternativeName>
</protein>
<dbReference type="FunFam" id="3.30.200.20:FF:000042">
    <property type="entry name" value="Aurora kinase A"/>
    <property type="match status" value="1"/>
</dbReference>
<keyword evidence="19" id="KW-1185">Reference proteome</keyword>
<evidence type="ECO:0000256" key="8">
    <source>
        <dbReference type="ARBA" id="ARBA00022741"/>
    </source>
</evidence>
<dbReference type="CDD" id="cd14121">
    <property type="entry name" value="STKc_ULK3"/>
    <property type="match status" value="1"/>
</dbReference>
<keyword evidence="7" id="KW-0677">Repeat</keyword>
<evidence type="ECO:0000313" key="18">
    <source>
        <dbReference type="EMBL" id="KAK7477825.1"/>
    </source>
</evidence>
<keyword evidence="6" id="KW-0808">Transferase</keyword>
<feature type="binding site" evidence="15">
    <location>
        <position position="54"/>
    </location>
    <ligand>
        <name>ATP</name>
        <dbReference type="ChEBI" id="CHEBI:30616"/>
    </ligand>
</feature>
<evidence type="ECO:0000256" key="3">
    <source>
        <dbReference type="ARBA" id="ARBA00021644"/>
    </source>
</evidence>
<dbReference type="InterPro" id="IPR011009">
    <property type="entry name" value="Kinase-like_dom_sf"/>
</dbReference>
<dbReference type="GO" id="GO:0005524">
    <property type="term" value="F:ATP binding"/>
    <property type="evidence" value="ECO:0007669"/>
    <property type="project" value="UniProtKB-UniRule"/>
</dbReference>
<keyword evidence="8 15" id="KW-0547">Nucleotide-binding</keyword>
<dbReference type="Pfam" id="PF00069">
    <property type="entry name" value="Pkinase"/>
    <property type="match status" value="1"/>
</dbReference>
<comment type="similarity">
    <text evidence="16">Belongs to the protein kinase superfamily.</text>
</comment>
<evidence type="ECO:0000256" key="4">
    <source>
        <dbReference type="ARBA" id="ARBA00022490"/>
    </source>
</evidence>
<keyword evidence="4" id="KW-0963">Cytoplasm</keyword>
<dbReference type="InterPro" id="IPR007330">
    <property type="entry name" value="MIT_dom"/>
</dbReference>
<keyword evidence="11" id="KW-0072">Autophagy</keyword>
<evidence type="ECO:0000256" key="10">
    <source>
        <dbReference type="ARBA" id="ARBA00022840"/>
    </source>
</evidence>
<comment type="catalytic activity">
    <reaction evidence="14">
        <text>L-seryl-[protein] + ATP = O-phospho-L-seryl-[protein] + ADP + H(+)</text>
        <dbReference type="Rhea" id="RHEA:17989"/>
        <dbReference type="Rhea" id="RHEA-COMP:9863"/>
        <dbReference type="Rhea" id="RHEA-COMP:11604"/>
        <dbReference type="ChEBI" id="CHEBI:15378"/>
        <dbReference type="ChEBI" id="CHEBI:29999"/>
        <dbReference type="ChEBI" id="CHEBI:30616"/>
        <dbReference type="ChEBI" id="CHEBI:83421"/>
        <dbReference type="ChEBI" id="CHEBI:456216"/>
        <dbReference type="EC" id="2.7.11.1"/>
    </reaction>
</comment>
<dbReference type="SMART" id="SM00220">
    <property type="entry name" value="S_TKc"/>
    <property type="match status" value="1"/>
</dbReference>
<dbReference type="PROSITE" id="PS50011">
    <property type="entry name" value="PROTEIN_KINASE_DOM"/>
    <property type="match status" value="1"/>
</dbReference>
<dbReference type="InterPro" id="IPR000719">
    <property type="entry name" value="Prot_kinase_dom"/>
</dbReference>
<dbReference type="InterPro" id="IPR017441">
    <property type="entry name" value="Protein_kinase_ATP_BS"/>
</dbReference>
<dbReference type="FunFam" id="1.10.510.10:FF:000241">
    <property type="entry name" value="Putative serine/threonine-protein kinase ULK3"/>
    <property type="match status" value="1"/>
</dbReference>
<dbReference type="PANTHER" id="PTHR24348:SF65">
    <property type="entry name" value="SERINE_THREONINE-PROTEIN KINASE ULK3"/>
    <property type="match status" value="1"/>
</dbReference>
<keyword evidence="10 15" id="KW-0067">ATP-binding</keyword>
<dbReference type="GO" id="GO:0006914">
    <property type="term" value="P:autophagy"/>
    <property type="evidence" value="ECO:0007669"/>
    <property type="project" value="UniProtKB-KW"/>
</dbReference>
<evidence type="ECO:0000256" key="15">
    <source>
        <dbReference type="PROSITE-ProRule" id="PRU10141"/>
    </source>
</evidence>
<evidence type="ECO:0000256" key="1">
    <source>
        <dbReference type="ARBA" id="ARBA00004496"/>
    </source>
</evidence>
<proteinExistence type="inferred from homology"/>
<evidence type="ECO:0000256" key="5">
    <source>
        <dbReference type="ARBA" id="ARBA00022527"/>
    </source>
</evidence>
<dbReference type="GO" id="GO:0005737">
    <property type="term" value="C:cytoplasm"/>
    <property type="evidence" value="ECO:0007669"/>
    <property type="project" value="UniProtKB-SubCell"/>
</dbReference>
<feature type="non-terminal residue" evidence="18">
    <location>
        <position position="477"/>
    </location>
</feature>
<dbReference type="EMBL" id="JACVVK020000340">
    <property type="protein sequence ID" value="KAK7477825.1"/>
    <property type="molecule type" value="Genomic_DNA"/>
</dbReference>
<dbReference type="InterPro" id="IPR036181">
    <property type="entry name" value="MIT_dom_sf"/>
</dbReference>
<dbReference type="PROSITE" id="PS00108">
    <property type="entry name" value="PROTEIN_KINASE_ST"/>
    <property type="match status" value="1"/>
</dbReference>
<evidence type="ECO:0000256" key="14">
    <source>
        <dbReference type="ARBA" id="ARBA00048679"/>
    </source>
</evidence>
<evidence type="ECO:0000256" key="2">
    <source>
        <dbReference type="ARBA" id="ARBA00012513"/>
    </source>
</evidence>
<dbReference type="SUPFAM" id="SSF116846">
    <property type="entry name" value="MIT domain"/>
    <property type="match status" value="2"/>
</dbReference>
<evidence type="ECO:0000256" key="9">
    <source>
        <dbReference type="ARBA" id="ARBA00022777"/>
    </source>
</evidence>
<dbReference type="Gene3D" id="3.30.200.20">
    <property type="entry name" value="Phosphorylase Kinase, domain 1"/>
    <property type="match status" value="1"/>
</dbReference>
<keyword evidence="5 16" id="KW-0723">Serine/threonine-protein kinase</keyword>
<gene>
    <name evidence="18" type="ORF">BaRGS_00030903</name>
</gene>
<organism evidence="18 19">
    <name type="scientific">Batillaria attramentaria</name>
    <dbReference type="NCBI Taxonomy" id="370345"/>
    <lineage>
        <taxon>Eukaryota</taxon>
        <taxon>Metazoa</taxon>
        <taxon>Spiralia</taxon>
        <taxon>Lophotrochozoa</taxon>
        <taxon>Mollusca</taxon>
        <taxon>Gastropoda</taxon>
        <taxon>Caenogastropoda</taxon>
        <taxon>Sorbeoconcha</taxon>
        <taxon>Cerithioidea</taxon>
        <taxon>Batillariidae</taxon>
        <taxon>Batillaria</taxon>
    </lineage>
</organism>
<evidence type="ECO:0000256" key="12">
    <source>
        <dbReference type="ARBA" id="ARBA00032242"/>
    </source>
</evidence>
<dbReference type="AlphaFoldDB" id="A0ABD0JT20"/>
<reference evidence="18 19" key="1">
    <citation type="journal article" date="2023" name="Sci. Data">
        <title>Genome assembly of the Korean intertidal mud-creeper Batillaria attramentaria.</title>
        <authorList>
            <person name="Patra A.K."/>
            <person name="Ho P.T."/>
            <person name="Jun S."/>
            <person name="Lee S.J."/>
            <person name="Kim Y."/>
            <person name="Won Y.J."/>
        </authorList>
    </citation>
    <scope>NUCLEOTIDE SEQUENCE [LARGE SCALE GENOMIC DNA]</scope>
    <source>
        <strain evidence="18">Wonlab-2016</strain>
    </source>
</reference>
<dbReference type="SMART" id="SM00745">
    <property type="entry name" value="MIT"/>
    <property type="match status" value="2"/>
</dbReference>
<dbReference type="Pfam" id="PF04212">
    <property type="entry name" value="MIT"/>
    <property type="match status" value="2"/>
</dbReference>
<evidence type="ECO:0000259" key="17">
    <source>
        <dbReference type="PROSITE" id="PS50011"/>
    </source>
</evidence>
<dbReference type="Gene3D" id="1.20.58.80">
    <property type="entry name" value="Phosphotransferase system, lactose/cellobiose-type IIA subunit"/>
    <property type="match status" value="2"/>
</dbReference>
<keyword evidence="9" id="KW-0418">Kinase</keyword>